<comment type="caution">
    <text evidence="3">The sequence shown here is derived from an EMBL/GenBank/DDBJ whole genome shotgun (WGS) entry which is preliminary data.</text>
</comment>
<evidence type="ECO:0000256" key="1">
    <source>
        <dbReference type="SAM" id="Phobius"/>
    </source>
</evidence>
<dbReference type="AlphaFoldDB" id="A0A6V8L5E6"/>
<reference evidence="3 4" key="1">
    <citation type="submission" date="2020-03" db="EMBL/GenBank/DDBJ databases">
        <title>Whole genome shotgun sequence of Phytohabitans rumicis NBRC 108638.</title>
        <authorList>
            <person name="Komaki H."/>
            <person name="Tamura T."/>
        </authorList>
    </citation>
    <scope>NUCLEOTIDE SEQUENCE [LARGE SCALE GENOMIC DNA]</scope>
    <source>
        <strain evidence="3 4">NBRC 108638</strain>
    </source>
</reference>
<reference evidence="3 4" key="2">
    <citation type="submission" date="2020-03" db="EMBL/GenBank/DDBJ databases">
        <authorList>
            <person name="Ichikawa N."/>
            <person name="Kimura A."/>
            <person name="Kitahashi Y."/>
            <person name="Uohara A."/>
        </authorList>
    </citation>
    <scope>NUCLEOTIDE SEQUENCE [LARGE SCALE GENOMIC DNA]</scope>
    <source>
        <strain evidence="3 4">NBRC 108638</strain>
    </source>
</reference>
<keyword evidence="1" id="KW-1133">Transmembrane helix</keyword>
<accession>A0A6V8L5E6</accession>
<sequence>MARRTPAEVYRALLGAGFPPQAAVTMTAIAGGESGWDDAAVGDTRLQNATWGPSYGVFQVRTLKSETGKGTARDIMELTGDLGAQARAAWEISQHGADFTPWTVYTSGRYKDFLGQVSGAVGVVGDVIGDLVDKIPGADITVGDVLGGARGVAVEVVAVVFGLALVVAGLAKSSGLIRRRADEVEALP</sequence>
<dbReference type="RefSeq" id="WP_173079348.1">
    <property type="nucleotide sequence ID" value="NZ_BAABJB010000013.1"/>
</dbReference>
<proteinExistence type="predicted"/>
<keyword evidence="4" id="KW-1185">Reference proteome</keyword>
<feature type="transmembrane region" description="Helical" evidence="1">
    <location>
        <begin position="152"/>
        <end position="171"/>
    </location>
</feature>
<keyword evidence="1" id="KW-0472">Membrane</keyword>
<gene>
    <name evidence="3" type="ORF">Prum_061240</name>
</gene>
<evidence type="ECO:0000259" key="2">
    <source>
        <dbReference type="Pfam" id="PF18896"/>
    </source>
</evidence>
<name>A0A6V8L5E6_9ACTN</name>
<dbReference type="EMBL" id="BLPG01000001">
    <property type="protein sequence ID" value="GFJ92482.1"/>
    <property type="molecule type" value="Genomic_DNA"/>
</dbReference>
<dbReference type="InterPro" id="IPR023346">
    <property type="entry name" value="Lysozyme-like_dom_sf"/>
</dbReference>
<evidence type="ECO:0000313" key="3">
    <source>
        <dbReference type="EMBL" id="GFJ92482.1"/>
    </source>
</evidence>
<keyword evidence="1" id="KW-0812">Transmembrane</keyword>
<protein>
    <recommendedName>
        <fullName evidence="2">Transglycosylase SLT domain-containing protein</fullName>
    </recommendedName>
</protein>
<dbReference type="InterPro" id="IPR043992">
    <property type="entry name" value="SLT_3"/>
</dbReference>
<feature type="domain" description="Transglycosylase SLT" evidence="2">
    <location>
        <begin position="15"/>
        <end position="103"/>
    </location>
</feature>
<dbReference type="SUPFAM" id="SSF53955">
    <property type="entry name" value="Lysozyme-like"/>
    <property type="match status" value="1"/>
</dbReference>
<dbReference type="Pfam" id="PF18896">
    <property type="entry name" value="SLT_3"/>
    <property type="match status" value="1"/>
</dbReference>
<organism evidence="3 4">
    <name type="scientific">Phytohabitans rumicis</name>
    <dbReference type="NCBI Taxonomy" id="1076125"/>
    <lineage>
        <taxon>Bacteria</taxon>
        <taxon>Bacillati</taxon>
        <taxon>Actinomycetota</taxon>
        <taxon>Actinomycetes</taxon>
        <taxon>Micromonosporales</taxon>
        <taxon>Micromonosporaceae</taxon>
    </lineage>
</organism>
<evidence type="ECO:0000313" key="4">
    <source>
        <dbReference type="Proteomes" id="UP000482960"/>
    </source>
</evidence>
<dbReference type="Proteomes" id="UP000482960">
    <property type="component" value="Unassembled WGS sequence"/>
</dbReference>